<gene>
    <name evidence="9" type="ORF">ACFQGD_13550</name>
</gene>
<feature type="domain" description="Recombinase" evidence="8">
    <location>
        <begin position="180"/>
        <end position="298"/>
    </location>
</feature>
<dbReference type="InterPro" id="IPR011109">
    <property type="entry name" value="DNA_bind_recombinase_dom"/>
</dbReference>
<dbReference type="Pfam" id="PF00239">
    <property type="entry name" value="Resolvase"/>
    <property type="match status" value="1"/>
</dbReference>
<evidence type="ECO:0000259" key="7">
    <source>
        <dbReference type="PROSITE" id="PS51736"/>
    </source>
</evidence>
<dbReference type="InterPro" id="IPR006118">
    <property type="entry name" value="Recombinase_CS"/>
</dbReference>
<evidence type="ECO:0000256" key="6">
    <source>
        <dbReference type="SAM" id="MobiDB-lite"/>
    </source>
</evidence>
<evidence type="ECO:0000256" key="1">
    <source>
        <dbReference type="ARBA" id="ARBA00009913"/>
    </source>
</evidence>
<dbReference type="InterPro" id="IPR050639">
    <property type="entry name" value="SSR_resolvase"/>
</dbReference>
<evidence type="ECO:0000256" key="2">
    <source>
        <dbReference type="ARBA" id="ARBA00022908"/>
    </source>
</evidence>
<evidence type="ECO:0000256" key="3">
    <source>
        <dbReference type="ARBA" id="ARBA00023125"/>
    </source>
</evidence>
<dbReference type="Gene3D" id="1.10.10.60">
    <property type="entry name" value="Homeodomain-like"/>
    <property type="match status" value="2"/>
</dbReference>
<dbReference type="PANTHER" id="PTHR30461">
    <property type="entry name" value="DNA-INVERTASE FROM LAMBDOID PROPHAGE"/>
    <property type="match status" value="1"/>
</dbReference>
<dbReference type="PROSITE" id="PS51736">
    <property type="entry name" value="RECOMBINASES_3"/>
    <property type="match status" value="1"/>
</dbReference>
<dbReference type="Gene3D" id="3.90.1750.20">
    <property type="entry name" value="Putative Large Serine Recombinase, Chain B, Domain 2"/>
    <property type="match status" value="1"/>
</dbReference>
<feature type="compositionally biased region" description="Basic and acidic residues" evidence="6">
    <location>
        <begin position="706"/>
        <end position="719"/>
    </location>
</feature>
<dbReference type="InterPro" id="IPR036162">
    <property type="entry name" value="Resolvase-like_N_sf"/>
</dbReference>
<feature type="domain" description="Resolvase/invertase-type recombinase catalytic" evidence="7">
    <location>
        <begin position="20"/>
        <end position="181"/>
    </location>
</feature>
<evidence type="ECO:0000313" key="10">
    <source>
        <dbReference type="Proteomes" id="UP001596337"/>
    </source>
</evidence>
<dbReference type="InterPro" id="IPR006119">
    <property type="entry name" value="Resolv_N"/>
</dbReference>
<dbReference type="InterPro" id="IPR025827">
    <property type="entry name" value="Zn_ribbon_recom_dom"/>
</dbReference>
<dbReference type="Pfam" id="PF07508">
    <property type="entry name" value="Recombinase"/>
    <property type="match status" value="1"/>
</dbReference>
<evidence type="ECO:0000313" key="9">
    <source>
        <dbReference type="EMBL" id="MFC6868166.1"/>
    </source>
</evidence>
<keyword evidence="10" id="KW-1185">Reference proteome</keyword>
<dbReference type="Gene3D" id="3.40.50.1390">
    <property type="entry name" value="Resolvase, N-terminal catalytic domain"/>
    <property type="match status" value="1"/>
</dbReference>
<reference evidence="10" key="1">
    <citation type="journal article" date="2019" name="Int. J. Syst. Evol. Microbiol.">
        <title>The Global Catalogue of Microorganisms (GCM) 10K type strain sequencing project: providing services to taxonomists for standard genome sequencing and annotation.</title>
        <authorList>
            <consortium name="The Broad Institute Genomics Platform"/>
            <consortium name="The Broad Institute Genome Sequencing Center for Infectious Disease"/>
            <person name="Wu L."/>
            <person name="Ma J."/>
        </authorList>
    </citation>
    <scope>NUCLEOTIDE SEQUENCE [LARGE SCALE GENOMIC DNA]</scope>
    <source>
        <strain evidence="10">KCTC 32255</strain>
    </source>
</reference>
<dbReference type="PROSITE" id="PS00397">
    <property type="entry name" value="RECOMBINASES_1"/>
    <property type="match status" value="1"/>
</dbReference>
<proteinExistence type="inferred from homology"/>
<protein>
    <submittedName>
        <fullName evidence="9">Recombinase family protein</fullName>
    </submittedName>
</protein>
<feature type="active site" description="O-(5'-phospho-DNA)-serine intermediate" evidence="5">
    <location>
        <position position="28"/>
    </location>
</feature>
<evidence type="ECO:0000259" key="8">
    <source>
        <dbReference type="PROSITE" id="PS51737"/>
    </source>
</evidence>
<dbReference type="PROSITE" id="PS51737">
    <property type="entry name" value="RECOMBINASE_DNA_BIND"/>
    <property type="match status" value="1"/>
</dbReference>
<dbReference type="InterPro" id="IPR038109">
    <property type="entry name" value="DNA_bind_recomb_sf"/>
</dbReference>
<dbReference type="EMBL" id="JBHSXX010000001">
    <property type="protein sequence ID" value="MFC6868166.1"/>
    <property type="molecule type" value="Genomic_DNA"/>
</dbReference>
<organism evidence="9 10">
    <name type="scientific">Haloechinothrix salitolerans</name>
    <dbReference type="NCBI Taxonomy" id="926830"/>
    <lineage>
        <taxon>Bacteria</taxon>
        <taxon>Bacillati</taxon>
        <taxon>Actinomycetota</taxon>
        <taxon>Actinomycetes</taxon>
        <taxon>Pseudonocardiales</taxon>
        <taxon>Pseudonocardiaceae</taxon>
        <taxon>Haloechinothrix</taxon>
    </lineage>
</organism>
<feature type="region of interest" description="Disordered" evidence="6">
    <location>
        <begin position="706"/>
        <end position="725"/>
    </location>
</feature>
<dbReference type="SMART" id="SM00857">
    <property type="entry name" value="Resolvase"/>
    <property type="match status" value="1"/>
</dbReference>
<dbReference type="SUPFAM" id="SSF53041">
    <property type="entry name" value="Resolvase-like"/>
    <property type="match status" value="1"/>
</dbReference>
<keyword evidence="3" id="KW-0238">DNA-binding</keyword>
<dbReference type="PANTHER" id="PTHR30461:SF26">
    <property type="entry name" value="RESOLVASE HOMOLOG YNEB"/>
    <property type="match status" value="1"/>
</dbReference>
<dbReference type="CDD" id="cd00338">
    <property type="entry name" value="Ser_Recombinase"/>
    <property type="match status" value="1"/>
</dbReference>
<evidence type="ECO:0000256" key="5">
    <source>
        <dbReference type="PROSITE-ProRule" id="PRU10137"/>
    </source>
</evidence>
<comment type="similarity">
    <text evidence="1">Belongs to the site-specific recombinase resolvase family.</text>
</comment>
<dbReference type="Pfam" id="PF13408">
    <property type="entry name" value="Zn_ribbon_recom"/>
    <property type="match status" value="1"/>
</dbReference>
<dbReference type="RefSeq" id="WP_345397925.1">
    <property type="nucleotide sequence ID" value="NZ_BAABLA010000028.1"/>
</dbReference>
<dbReference type="Proteomes" id="UP001596337">
    <property type="component" value="Unassembled WGS sequence"/>
</dbReference>
<sequence>MRATNRQVREAASGTHTTKRAVLYLRVSTPSQVNTDYNPEGISIPAQREAGERKAGELKAKVVNEFVEPGRTATSIDKRPVFQEMIAWVKAQDDIDYIIVYHFNRIFRNSIDAAITKRELGKFGVRVVSTVLDMGESPESQMVETIIHAVDQYQSQASGADIAYKMGQKAKNGGTVARAKIGYRNVREQIDGREIRTIALDEKRAPLVLKAFELYGTGDYTGEQVHQVVTAAGLTTRATKRKPEQPVSLNTIYEMLQDSYYIGVVTYKDEEYEGRHPAIVTPELFDRVQRVLALRHGGGTRERQHNHYLKGSVWCARCQRRFVVQRAKGNGGTYFYFFCVGRQKGICDQPYLSIEQVERQVIQHYATVRLVDAFQQRVRRQLDDALVYELSSMDTLRKRLTARLDELSVKEDQYLDLVGDPEWPQGKLKQKLATIDRERGEILNKLADTTGKIDVGRRYFLSALDLLRDPQRFYTDAGTSLRRALNKVIFERLYIDDADGVTGHVLKDGLAELVEAGQPASRRYLRRAVRTGSLTFPHNETSPIPKDEAGDGSTEAGRLALILSGQGSNRTALVEVRGAYSNTKDQVRALEELREKLPRLDTPEPPEIKRDRPGRARQLGAEQVEQLIADYRSGATVYELGDRFGIERRTVSSILHRHGVPMRRRGLSPEQVDDAIHLYNLGWSLARVGDHLGVNHTTVLNKLRERGIPTRDTHGRPRVEAGGTR</sequence>
<name>A0ABW2BYK4_9PSEU</name>
<keyword evidence="2" id="KW-0229">DNA integration</keyword>
<keyword evidence="4" id="KW-0233">DNA recombination</keyword>
<evidence type="ECO:0000256" key="4">
    <source>
        <dbReference type="ARBA" id="ARBA00023172"/>
    </source>
</evidence>
<accession>A0ABW2BYK4</accession>
<comment type="caution">
    <text evidence="9">The sequence shown here is derived from an EMBL/GenBank/DDBJ whole genome shotgun (WGS) entry which is preliminary data.</text>
</comment>